<feature type="domain" description="HTH cro/C1-type" evidence="1">
    <location>
        <begin position="4"/>
        <end position="57"/>
    </location>
</feature>
<dbReference type="Proteomes" id="UP000033924">
    <property type="component" value="Unassembled WGS sequence"/>
</dbReference>
<dbReference type="InterPro" id="IPR010982">
    <property type="entry name" value="Lambda_DNA-bd_dom_sf"/>
</dbReference>
<gene>
    <name evidence="2" type="ORF">SY86_19030</name>
</gene>
<dbReference type="CDD" id="cd00093">
    <property type="entry name" value="HTH_XRE"/>
    <property type="match status" value="1"/>
</dbReference>
<dbReference type="SMART" id="SM00530">
    <property type="entry name" value="HTH_XRE"/>
    <property type="match status" value="1"/>
</dbReference>
<evidence type="ECO:0000313" key="2">
    <source>
        <dbReference type="EMBL" id="KKF37050.1"/>
    </source>
</evidence>
<organism evidence="2 3">
    <name type="scientific">Erwinia tracheiphila</name>
    <dbReference type="NCBI Taxonomy" id="65700"/>
    <lineage>
        <taxon>Bacteria</taxon>
        <taxon>Pseudomonadati</taxon>
        <taxon>Pseudomonadota</taxon>
        <taxon>Gammaproteobacteria</taxon>
        <taxon>Enterobacterales</taxon>
        <taxon>Erwiniaceae</taxon>
        <taxon>Erwinia</taxon>
    </lineage>
</organism>
<protein>
    <submittedName>
        <fullName evidence="2">XRE family transcriptional regulator</fullName>
    </submittedName>
</protein>
<proteinExistence type="predicted"/>
<dbReference type="PATRIC" id="fig|65700.7.peg.4729"/>
<comment type="caution">
    <text evidence="2">The sequence shown here is derived from an EMBL/GenBank/DDBJ whole genome shotgun (WGS) entry which is preliminary data.</text>
</comment>
<dbReference type="RefSeq" id="WP_016191135.1">
    <property type="nucleotide sequence ID" value="NZ_CP089932.1"/>
</dbReference>
<evidence type="ECO:0000313" key="3">
    <source>
        <dbReference type="Proteomes" id="UP000033924"/>
    </source>
</evidence>
<sequence length="68" mass="7750">MHNLSTLRKSGNITQRQLAAHLGWWQSRIANYENGRVPDLKSCRQIVRALKELGVDCSLDNVFPEDKA</sequence>
<dbReference type="EMBL" id="JXNU01000003">
    <property type="protein sequence ID" value="KKF37050.1"/>
    <property type="molecule type" value="Genomic_DNA"/>
</dbReference>
<dbReference type="STRING" id="65700.SY86_19030"/>
<dbReference type="Pfam" id="PF01381">
    <property type="entry name" value="HTH_3"/>
    <property type="match status" value="1"/>
</dbReference>
<accession>A0A0M2KCF2</accession>
<dbReference type="SUPFAM" id="SSF47413">
    <property type="entry name" value="lambda repressor-like DNA-binding domains"/>
    <property type="match status" value="1"/>
</dbReference>
<name>A0A0M2KCF2_9GAMM</name>
<dbReference type="PROSITE" id="PS50943">
    <property type="entry name" value="HTH_CROC1"/>
    <property type="match status" value="1"/>
</dbReference>
<evidence type="ECO:0000259" key="1">
    <source>
        <dbReference type="PROSITE" id="PS50943"/>
    </source>
</evidence>
<dbReference type="AlphaFoldDB" id="A0A0M2KCF2"/>
<dbReference type="Gene3D" id="1.10.260.40">
    <property type="entry name" value="lambda repressor-like DNA-binding domains"/>
    <property type="match status" value="1"/>
</dbReference>
<dbReference type="GO" id="GO:0003677">
    <property type="term" value="F:DNA binding"/>
    <property type="evidence" value="ECO:0007669"/>
    <property type="project" value="InterPro"/>
</dbReference>
<reference evidence="2 3" key="1">
    <citation type="submission" date="2015-01" db="EMBL/GenBank/DDBJ databases">
        <title>Erwinia tracheiphila.</title>
        <authorList>
            <person name="Shapiro L.R."/>
        </authorList>
    </citation>
    <scope>NUCLEOTIDE SEQUENCE [LARGE SCALE GENOMIC DNA]</scope>
    <source>
        <strain evidence="2 3">BuffGH</strain>
    </source>
</reference>
<dbReference type="InterPro" id="IPR001387">
    <property type="entry name" value="Cro/C1-type_HTH"/>
</dbReference>
<keyword evidence="3" id="KW-1185">Reference proteome</keyword>